<dbReference type="OrthoDB" id="9792284at2"/>
<dbReference type="InterPro" id="IPR050325">
    <property type="entry name" value="Prot/Nucl_acid_deglycase"/>
</dbReference>
<dbReference type="GO" id="GO:0019172">
    <property type="term" value="F:glyoxalase III activity"/>
    <property type="evidence" value="ECO:0007669"/>
    <property type="project" value="TreeGrafter"/>
</dbReference>
<keyword evidence="4" id="KW-0732">Signal</keyword>
<evidence type="ECO:0000259" key="5">
    <source>
        <dbReference type="Pfam" id="PF01965"/>
    </source>
</evidence>
<evidence type="ECO:0000256" key="1">
    <source>
        <dbReference type="ARBA" id="ARBA00023016"/>
    </source>
</evidence>
<organism evidence="6 7">
    <name type="scientific">Pseudoalteromonas piscicida</name>
    <dbReference type="NCBI Taxonomy" id="43662"/>
    <lineage>
        <taxon>Bacteria</taxon>
        <taxon>Pseudomonadati</taxon>
        <taxon>Pseudomonadota</taxon>
        <taxon>Gammaproteobacteria</taxon>
        <taxon>Alteromonadales</taxon>
        <taxon>Pseudoalteromonadaceae</taxon>
        <taxon>Pseudoalteromonas</taxon>
    </lineage>
</organism>
<comment type="caution">
    <text evidence="6">The sequence shown here is derived from an EMBL/GenBank/DDBJ whole genome shotgun (WGS) entry which is preliminary data.</text>
</comment>
<keyword evidence="2" id="KW-0456">Lyase</keyword>
<feature type="chain" id="PRO_5012811313" evidence="4">
    <location>
        <begin position="24"/>
        <end position="376"/>
    </location>
</feature>
<proteinExistence type="inferred from homology"/>
<comment type="similarity">
    <text evidence="3">Belongs to the peptidase C56 family. HSP31-like subfamily.</text>
</comment>
<dbReference type="CDD" id="cd03141">
    <property type="entry name" value="GATase1_Hsp31_like"/>
    <property type="match status" value="1"/>
</dbReference>
<sequence>MNKSILTLSLVAALSAASTDTLAQEESTPHVLMVLSSYGEMGADGTLTKPGFEFDELTKAYAVFKHSGVKVTLASPKGGEPLADKFDKNKPYNKAYQDDATAMAQLKNTKKLSTLEAAEFDGVFVVGGKGPMFDLHNSKALQAIIRDIYVNQGIIGAVCHGPAALVDVTLENGEYLISGKRVNGFTNEEEAAFGKKWTKQFPFLLEDKLIERGASFVQDGLMLNQVTIDGQLITGQNPFSTADTAKAMVAALGLPTSDGPRFKDDESILLVEQFFSDSAKAKAQYLADKSKFDPMLIGISGLYQAKHAQTAYQLTVAVELMQLTLADIDHPMLYEALVQAQLKLNRVSEAKSTLALALGKHSKAENLIALKAKVYG</sequence>
<evidence type="ECO:0000256" key="3">
    <source>
        <dbReference type="ARBA" id="ARBA00038493"/>
    </source>
</evidence>
<evidence type="ECO:0000256" key="4">
    <source>
        <dbReference type="SAM" id="SignalP"/>
    </source>
</evidence>
<reference evidence="7" key="1">
    <citation type="journal article" date="2019" name="Genome Announc.">
        <title>Draft Genome Sequence of Pseudoalteromonas piscicida Strain 36Y ROTHPW, an Hypersaline Seawater Isolate from the South Coast of Sonora, Mexico.</title>
        <authorList>
            <person name="Sanchez-Diaz R."/>
            <person name="Molina-Garza Z.J."/>
            <person name="Cruz-Suarez L.E."/>
            <person name="Selvin J."/>
            <person name="Kiran G.S."/>
            <person name="Ibarra-Gamez J.C."/>
            <person name="Gomez-Gil B."/>
            <person name="Galaviz-Silva L."/>
        </authorList>
    </citation>
    <scope>NUCLEOTIDE SEQUENCE [LARGE SCALE GENOMIC DNA]</scope>
    <source>
        <strain evidence="7">36Y_RITHPW</strain>
    </source>
</reference>
<dbReference type="PANTHER" id="PTHR48094">
    <property type="entry name" value="PROTEIN/NUCLEIC ACID DEGLYCASE DJ-1-RELATED"/>
    <property type="match status" value="1"/>
</dbReference>
<dbReference type="GO" id="GO:0005737">
    <property type="term" value="C:cytoplasm"/>
    <property type="evidence" value="ECO:0007669"/>
    <property type="project" value="TreeGrafter"/>
</dbReference>
<feature type="domain" description="DJ-1/PfpI" evidence="5">
    <location>
        <begin position="49"/>
        <end position="249"/>
    </location>
</feature>
<dbReference type="PANTHER" id="PTHR48094:SF11">
    <property type="entry name" value="GLUTATHIONE-INDEPENDENT GLYOXALASE HSP31-RELATED"/>
    <property type="match status" value="1"/>
</dbReference>
<dbReference type="EMBL" id="NKHF01000029">
    <property type="protein sequence ID" value="PCK32440.1"/>
    <property type="molecule type" value="Genomic_DNA"/>
</dbReference>
<dbReference type="Gene3D" id="3.40.50.880">
    <property type="match status" value="1"/>
</dbReference>
<dbReference type="Pfam" id="PF01965">
    <property type="entry name" value="DJ-1_PfpI"/>
    <property type="match status" value="1"/>
</dbReference>
<evidence type="ECO:0000313" key="6">
    <source>
        <dbReference type="EMBL" id="PCK32440.1"/>
    </source>
</evidence>
<keyword evidence="1" id="KW-0346">Stress response</keyword>
<name>A0A2A5JSS0_PSEO7</name>
<evidence type="ECO:0000313" key="7">
    <source>
        <dbReference type="Proteomes" id="UP000228621"/>
    </source>
</evidence>
<dbReference type="SUPFAM" id="SSF52317">
    <property type="entry name" value="Class I glutamine amidotransferase-like"/>
    <property type="match status" value="1"/>
</dbReference>
<keyword evidence="7" id="KW-1185">Reference proteome</keyword>
<gene>
    <name evidence="6" type="ORF">CEX98_06850</name>
</gene>
<dbReference type="InterPro" id="IPR029062">
    <property type="entry name" value="Class_I_gatase-like"/>
</dbReference>
<dbReference type="AlphaFoldDB" id="A0A2A5JSS0"/>
<dbReference type="InterPro" id="IPR002818">
    <property type="entry name" value="DJ-1/PfpI"/>
</dbReference>
<accession>A0A2A5JSS0</accession>
<feature type="signal peptide" evidence="4">
    <location>
        <begin position="1"/>
        <end position="23"/>
    </location>
</feature>
<protein>
    <submittedName>
        <fullName evidence="6">Peptidase</fullName>
    </submittedName>
</protein>
<dbReference type="Proteomes" id="UP000228621">
    <property type="component" value="Unassembled WGS sequence"/>
</dbReference>
<evidence type="ECO:0000256" key="2">
    <source>
        <dbReference type="ARBA" id="ARBA00023239"/>
    </source>
</evidence>
<dbReference type="GO" id="GO:0019243">
    <property type="term" value="P:methylglyoxal catabolic process to D-lactate via S-lactoyl-glutathione"/>
    <property type="evidence" value="ECO:0007669"/>
    <property type="project" value="TreeGrafter"/>
</dbReference>